<protein>
    <submittedName>
        <fullName evidence="2">Uncharacterized protein</fullName>
    </submittedName>
</protein>
<reference evidence="2" key="1">
    <citation type="journal article" date="2020" name="Fungal Divers.">
        <title>Resolving the Mortierellaceae phylogeny through synthesis of multi-gene phylogenetics and phylogenomics.</title>
        <authorList>
            <person name="Vandepol N."/>
            <person name="Liber J."/>
            <person name="Desiro A."/>
            <person name="Na H."/>
            <person name="Kennedy M."/>
            <person name="Barry K."/>
            <person name="Grigoriev I.V."/>
            <person name="Miller A.N."/>
            <person name="O'Donnell K."/>
            <person name="Stajich J.E."/>
            <person name="Bonito G."/>
        </authorList>
    </citation>
    <scope>NUCLEOTIDE SEQUENCE</scope>
    <source>
        <strain evidence="2">MES-2147</strain>
    </source>
</reference>
<dbReference type="EMBL" id="JAAAHW010009786">
    <property type="protein sequence ID" value="KAF9936346.1"/>
    <property type="molecule type" value="Genomic_DNA"/>
</dbReference>
<feature type="region of interest" description="Disordered" evidence="1">
    <location>
        <begin position="69"/>
        <end position="149"/>
    </location>
</feature>
<dbReference type="Proteomes" id="UP000749646">
    <property type="component" value="Unassembled WGS sequence"/>
</dbReference>
<dbReference type="AlphaFoldDB" id="A0A9P6ILC0"/>
<evidence type="ECO:0000313" key="2">
    <source>
        <dbReference type="EMBL" id="KAF9936346.1"/>
    </source>
</evidence>
<proteinExistence type="predicted"/>
<accession>A0A9P6ILC0</accession>
<keyword evidence="3" id="KW-1185">Reference proteome</keyword>
<feature type="compositionally biased region" description="Low complexity" evidence="1">
    <location>
        <begin position="564"/>
        <end position="583"/>
    </location>
</feature>
<organism evidence="2 3">
    <name type="scientific">Modicella reniformis</name>
    <dbReference type="NCBI Taxonomy" id="1440133"/>
    <lineage>
        <taxon>Eukaryota</taxon>
        <taxon>Fungi</taxon>
        <taxon>Fungi incertae sedis</taxon>
        <taxon>Mucoromycota</taxon>
        <taxon>Mortierellomycotina</taxon>
        <taxon>Mortierellomycetes</taxon>
        <taxon>Mortierellales</taxon>
        <taxon>Mortierellaceae</taxon>
        <taxon>Modicella</taxon>
    </lineage>
</organism>
<feature type="compositionally biased region" description="Basic and acidic residues" evidence="1">
    <location>
        <begin position="93"/>
        <end position="107"/>
    </location>
</feature>
<sequence length="605" mass="68444">MTRTKGVAAVYDAFIVQHEGKHEYKTFCDIAESKTQQEASNFFIHVMNMALNSDIDKEREAGREMQEFWQKKHLGPSGRCSPALSSGSENEYGDAKGDNAVQDERGAGEVVQDSNENEKGADNGEDGQQDEENEAEASEGDENEDLIPAAKCSPFPDLVAQLYKLYGHNPPKIEHPVTPFPSTTIEELYAHASSILTSWGNCTKVERKDCLVALSGVVNTIDMANRKHYSTFDKIREGCIIPEFMKVTTRQEAVIGILKNQLGIGKRQSLSRLRRYCSRRSDDLEEQLEKGTWPEEQEEALSEEMTIMNIMMILCKEIEATGSISKISEVEDVVLWRDIARVLFSDDIVIRIGELGSQSTREDRSRVETIFGGAESRVRSRRIDLFFQRDLPGFDKPVELFTWEAKSLRTSQDQLYIQRKKNIRLNACLANKTATIAGFPTSGRKFPHPAPIVLDIEGRRGIPYVVHKIEPGVFAAGLVMPSQAMICLPYSADDIEVFLDEGHLSSLLNLKTHNLHFLQQVKKGAVTFKNNEALARMLGQKMGESETCVINTPTKKLKRRPPQEHLAQPEQQEQQKEQQLQQTQKRRTQQEEHGYRRDTKATKRQ</sequence>
<evidence type="ECO:0000313" key="3">
    <source>
        <dbReference type="Proteomes" id="UP000749646"/>
    </source>
</evidence>
<gene>
    <name evidence="2" type="ORF">BGZ65_002520</name>
</gene>
<evidence type="ECO:0000256" key="1">
    <source>
        <dbReference type="SAM" id="MobiDB-lite"/>
    </source>
</evidence>
<feature type="compositionally biased region" description="Basic and acidic residues" evidence="1">
    <location>
        <begin position="588"/>
        <end position="605"/>
    </location>
</feature>
<feature type="compositionally biased region" description="Acidic residues" evidence="1">
    <location>
        <begin position="123"/>
        <end position="145"/>
    </location>
</feature>
<feature type="region of interest" description="Disordered" evidence="1">
    <location>
        <begin position="552"/>
        <end position="605"/>
    </location>
</feature>
<dbReference type="OrthoDB" id="2440126at2759"/>
<name>A0A9P6ILC0_9FUNG</name>
<comment type="caution">
    <text evidence="2">The sequence shown here is derived from an EMBL/GenBank/DDBJ whole genome shotgun (WGS) entry which is preliminary data.</text>
</comment>